<dbReference type="Gene3D" id="3.10.50.40">
    <property type="match status" value="1"/>
</dbReference>
<gene>
    <name evidence="2" type="ORF">SAMN02910429_01320</name>
</gene>
<evidence type="ECO:0000313" key="3">
    <source>
        <dbReference type="Proteomes" id="UP000182471"/>
    </source>
</evidence>
<dbReference type="Proteomes" id="UP000182471">
    <property type="component" value="Unassembled WGS sequence"/>
</dbReference>
<evidence type="ECO:0000313" key="2">
    <source>
        <dbReference type="EMBL" id="SER87000.1"/>
    </source>
</evidence>
<reference evidence="3" key="1">
    <citation type="submission" date="2016-10" db="EMBL/GenBank/DDBJ databases">
        <authorList>
            <person name="Varghese N."/>
            <person name="Submissions S."/>
        </authorList>
    </citation>
    <scope>NUCLEOTIDE SEQUENCE [LARGE SCALE GENOMIC DNA]</scope>
    <source>
        <strain evidence="3">S1b</strain>
    </source>
</reference>
<organism evidence="2 3">
    <name type="scientific">Lachnobacterium bovis</name>
    <dbReference type="NCBI Taxonomy" id="140626"/>
    <lineage>
        <taxon>Bacteria</taxon>
        <taxon>Bacillati</taxon>
        <taxon>Bacillota</taxon>
        <taxon>Clostridia</taxon>
        <taxon>Lachnospirales</taxon>
        <taxon>Lachnospiraceae</taxon>
        <taxon>Lachnobacterium</taxon>
    </lineage>
</organism>
<dbReference type="InterPro" id="IPR046357">
    <property type="entry name" value="PPIase_dom_sf"/>
</dbReference>
<dbReference type="SUPFAM" id="SSF54534">
    <property type="entry name" value="FKBP-like"/>
    <property type="match status" value="1"/>
</dbReference>
<protein>
    <submittedName>
        <fullName evidence="2">Foldase protein PrsA</fullName>
    </submittedName>
</protein>
<name>A0A1H9SPR9_9FIRM</name>
<dbReference type="RefSeq" id="WP_074730638.1">
    <property type="nucleotide sequence ID" value="NZ_FOGW01000012.1"/>
</dbReference>
<dbReference type="AlphaFoldDB" id="A0A1H9SPR9"/>
<dbReference type="EMBL" id="FOGW01000012">
    <property type="protein sequence ID" value="SER87000.1"/>
    <property type="molecule type" value="Genomic_DNA"/>
</dbReference>
<feature type="domain" description="PpiC" evidence="1">
    <location>
        <begin position="194"/>
        <end position="285"/>
    </location>
</feature>
<dbReference type="GO" id="GO:0003755">
    <property type="term" value="F:peptidyl-prolyl cis-trans isomerase activity"/>
    <property type="evidence" value="ECO:0007669"/>
    <property type="project" value="InterPro"/>
</dbReference>
<evidence type="ECO:0000259" key="1">
    <source>
        <dbReference type="Pfam" id="PF13145"/>
    </source>
</evidence>
<keyword evidence="3" id="KW-1185">Reference proteome</keyword>
<sequence length="339" mass="38230">MKTKKVYTFLMAGVIGMSALTGCGINKDEVVATYKGGKAKLGEANFIARYNQLTKGSLYKQQAAGDIWNMDLTGNGTTMADSEIERSLEEYHEMLTMQAHQKEKGVELTKDEKAKIAEASKKFIKDNKKDALEEMTATESVVNEYLTLCTIKEKMYNEIVKDADDKVSDADANMSSYTAIKIDTLQKYDPQTGQKSIYTDAERNKINETAQKISDEISNGADMKTTAEKYGYTTTESSYAKDDENLDAAVKKELNSLNEGQVSKLIKTQAASYIVRLDKKVDEKATATHRTQIIQTRKQQLYSKILKKWQKKDNWKVKKSAMKKISFKNDLSKKQTKKN</sequence>
<dbReference type="InterPro" id="IPR000297">
    <property type="entry name" value="PPIase_PpiC"/>
</dbReference>
<accession>A0A1H9SPR9</accession>
<dbReference type="PROSITE" id="PS51257">
    <property type="entry name" value="PROKAR_LIPOPROTEIN"/>
    <property type="match status" value="1"/>
</dbReference>
<dbReference type="Pfam" id="PF13145">
    <property type="entry name" value="Rotamase_2"/>
    <property type="match status" value="1"/>
</dbReference>
<proteinExistence type="predicted"/>